<dbReference type="EMBL" id="JAEDXU010000005">
    <property type="protein sequence ID" value="MBP1046814.1"/>
    <property type="molecule type" value="Genomic_DNA"/>
</dbReference>
<dbReference type="SUPFAM" id="SSF54106">
    <property type="entry name" value="LysM domain"/>
    <property type="match status" value="1"/>
</dbReference>
<protein>
    <submittedName>
        <fullName evidence="4">LysM peptidoglycan-binding domain-containing protein</fullName>
    </submittedName>
</protein>
<dbReference type="InterPro" id="IPR018392">
    <property type="entry name" value="LysM"/>
</dbReference>
<dbReference type="PROSITE" id="PS51782">
    <property type="entry name" value="LYSM"/>
    <property type="match status" value="1"/>
</dbReference>
<feature type="region of interest" description="Disordered" evidence="1">
    <location>
        <begin position="34"/>
        <end position="93"/>
    </location>
</feature>
<evidence type="ECO:0000256" key="1">
    <source>
        <dbReference type="SAM" id="MobiDB-lite"/>
    </source>
</evidence>
<evidence type="ECO:0000256" key="2">
    <source>
        <dbReference type="SAM" id="SignalP"/>
    </source>
</evidence>
<comment type="caution">
    <text evidence="4">The sequence shown here is derived from an EMBL/GenBank/DDBJ whole genome shotgun (WGS) entry which is preliminary data.</text>
</comment>
<feature type="domain" description="LysM" evidence="3">
    <location>
        <begin position="93"/>
        <end position="136"/>
    </location>
</feature>
<evidence type="ECO:0000259" key="3">
    <source>
        <dbReference type="PROSITE" id="PS51782"/>
    </source>
</evidence>
<dbReference type="InterPro" id="IPR036779">
    <property type="entry name" value="LysM_dom_sf"/>
</dbReference>
<name>A0ABS4CJN0_9ENTE</name>
<proteinExistence type="predicted"/>
<feature type="chain" id="PRO_5047290509" evidence="2">
    <location>
        <begin position="22"/>
        <end position="138"/>
    </location>
</feature>
<dbReference type="SMART" id="SM00257">
    <property type="entry name" value="LysM"/>
    <property type="match status" value="1"/>
</dbReference>
<feature type="compositionally biased region" description="Polar residues" evidence="1">
    <location>
        <begin position="34"/>
        <end position="43"/>
    </location>
</feature>
<dbReference type="RefSeq" id="WP_209557610.1">
    <property type="nucleotide sequence ID" value="NZ_JAEDXU010000005.1"/>
</dbReference>
<dbReference type="Proteomes" id="UP000673375">
    <property type="component" value="Unassembled WGS sequence"/>
</dbReference>
<keyword evidence="5" id="KW-1185">Reference proteome</keyword>
<accession>A0ABS4CJN0</accession>
<dbReference type="Pfam" id="PF01476">
    <property type="entry name" value="LysM"/>
    <property type="match status" value="1"/>
</dbReference>
<dbReference type="CDD" id="cd00118">
    <property type="entry name" value="LysM"/>
    <property type="match status" value="1"/>
</dbReference>
<dbReference type="Gene3D" id="3.10.350.10">
    <property type="entry name" value="LysM domain"/>
    <property type="match status" value="1"/>
</dbReference>
<gene>
    <name evidence="4" type="ORF">I6N96_11100</name>
</gene>
<feature type="signal peptide" evidence="2">
    <location>
        <begin position="1"/>
        <end position="21"/>
    </location>
</feature>
<evidence type="ECO:0000313" key="5">
    <source>
        <dbReference type="Proteomes" id="UP000673375"/>
    </source>
</evidence>
<keyword evidence="2" id="KW-0732">Signal</keyword>
<evidence type="ECO:0000313" key="4">
    <source>
        <dbReference type="EMBL" id="MBP1046814.1"/>
    </source>
</evidence>
<feature type="compositionally biased region" description="Low complexity" evidence="1">
    <location>
        <begin position="49"/>
        <end position="85"/>
    </location>
</feature>
<organism evidence="4 5">
    <name type="scientific">Enterococcus larvae</name>
    <dbReference type="NCBI Taxonomy" id="2794352"/>
    <lineage>
        <taxon>Bacteria</taxon>
        <taxon>Bacillati</taxon>
        <taxon>Bacillota</taxon>
        <taxon>Bacilli</taxon>
        <taxon>Lactobacillales</taxon>
        <taxon>Enterococcaceae</taxon>
        <taxon>Enterococcus</taxon>
    </lineage>
</organism>
<sequence>MKKNKLKITAALFFFSGILGLSTYLMNTTAIEGSTPETSAVSSEENKDAVVTTSSTSVESTTDAAAESTPPVEEQPAASEEQQPVSEEERPTEIYTVQQGQNLWEIAQTTEMSLQDLMNINQLSNSAVFTGQELLVEK</sequence>
<reference evidence="4 5" key="1">
    <citation type="submission" date="2020-12" db="EMBL/GenBank/DDBJ databases">
        <title>Vagococcus allomyrinae sp. nov. and Enterococcus lavae sp. nov., isolated from the larvae of Allomyrina dichotoma.</title>
        <authorList>
            <person name="Lee S.D."/>
        </authorList>
    </citation>
    <scope>NUCLEOTIDE SEQUENCE [LARGE SCALE GENOMIC DNA]</scope>
    <source>
        <strain evidence="4 5">BWM-S5</strain>
    </source>
</reference>